<name>A0ABR3TN80_9PEZI</name>
<reference evidence="3 4" key="1">
    <citation type="journal article" date="2023" name="Plant Dis.">
        <title>First Report of Diplodia intermedia Causing Canker and Dieback Diseases on Apple Trees in Canada.</title>
        <authorList>
            <person name="Ellouze W."/>
            <person name="Ilyukhin E."/>
            <person name="Sulman M."/>
            <person name="Ali S."/>
        </authorList>
    </citation>
    <scope>NUCLEOTIDE SEQUENCE [LARGE SCALE GENOMIC DNA]</scope>
    <source>
        <strain evidence="3 4">M45-28</strain>
    </source>
</reference>
<organism evidence="3 4">
    <name type="scientific">Diplodia intermedia</name>
    <dbReference type="NCBI Taxonomy" id="856260"/>
    <lineage>
        <taxon>Eukaryota</taxon>
        <taxon>Fungi</taxon>
        <taxon>Dikarya</taxon>
        <taxon>Ascomycota</taxon>
        <taxon>Pezizomycotina</taxon>
        <taxon>Dothideomycetes</taxon>
        <taxon>Dothideomycetes incertae sedis</taxon>
        <taxon>Botryosphaeriales</taxon>
        <taxon>Botryosphaeriaceae</taxon>
        <taxon>Diplodia</taxon>
    </lineage>
</organism>
<evidence type="ECO:0000256" key="2">
    <source>
        <dbReference type="SAM" id="Phobius"/>
    </source>
</evidence>
<feature type="compositionally biased region" description="Polar residues" evidence="1">
    <location>
        <begin position="89"/>
        <end position="113"/>
    </location>
</feature>
<dbReference type="Proteomes" id="UP001521184">
    <property type="component" value="Unassembled WGS sequence"/>
</dbReference>
<gene>
    <name evidence="3" type="ORF">SLS58_006434</name>
</gene>
<feature type="compositionally biased region" description="Polar residues" evidence="1">
    <location>
        <begin position="70"/>
        <end position="80"/>
    </location>
</feature>
<dbReference type="EMBL" id="JAKEKT020000044">
    <property type="protein sequence ID" value="KAL1640992.1"/>
    <property type="molecule type" value="Genomic_DNA"/>
</dbReference>
<evidence type="ECO:0000313" key="4">
    <source>
        <dbReference type="Proteomes" id="UP001521184"/>
    </source>
</evidence>
<comment type="caution">
    <text evidence="3">The sequence shown here is derived from an EMBL/GenBank/DDBJ whole genome shotgun (WGS) entry which is preliminary data.</text>
</comment>
<keyword evidence="2" id="KW-0812">Transmembrane</keyword>
<keyword evidence="2" id="KW-1133">Transmembrane helix</keyword>
<evidence type="ECO:0000256" key="1">
    <source>
        <dbReference type="SAM" id="MobiDB-lite"/>
    </source>
</evidence>
<keyword evidence="2" id="KW-0472">Membrane</keyword>
<accession>A0ABR3TN80</accession>
<sequence>MRPELLASVIAGAVIFGLMFVVGFGYMLYRAFQQANSMDDITGVGRHNNSSLTSFELAELGRAQGAGRSMRSQSSMNSLHTGGGRRSARSNSLTSTQPSNNSRVNLHRQTSADSIGVLNGRLPDFMDPKAAKKNRSKSAESRPPLSW</sequence>
<protein>
    <submittedName>
        <fullName evidence="3">Uncharacterized protein</fullName>
    </submittedName>
</protein>
<proteinExistence type="predicted"/>
<keyword evidence="4" id="KW-1185">Reference proteome</keyword>
<feature type="region of interest" description="Disordered" evidence="1">
    <location>
        <begin position="63"/>
        <end position="147"/>
    </location>
</feature>
<evidence type="ECO:0000313" key="3">
    <source>
        <dbReference type="EMBL" id="KAL1640992.1"/>
    </source>
</evidence>
<feature type="transmembrane region" description="Helical" evidence="2">
    <location>
        <begin position="6"/>
        <end position="29"/>
    </location>
</feature>